<dbReference type="EMBL" id="ANNX02000051">
    <property type="protein sequence ID" value="KYC35420.1"/>
    <property type="molecule type" value="Genomic_DNA"/>
</dbReference>
<dbReference type="GO" id="GO:0000287">
    <property type="term" value="F:magnesium ion binding"/>
    <property type="evidence" value="ECO:0007669"/>
    <property type="project" value="InterPro"/>
</dbReference>
<evidence type="ECO:0000256" key="10">
    <source>
        <dbReference type="ARBA" id="ARBA00022842"/>
    </source>
</evidence>
<keyword evidence="10 13" id="KW-0460">Magnesium</keyword>
<dbReference type="FunFam" id="3.40.50.970:FF:000019">
    <property type="entry name" value="Pyruvate decarboxylase isozyme"/>
    <property type="match status" value="1"/>
</dbReference>
<dbReference type="GO" id="GO:0030976">
    <property type="term" value="F:thiamine pyrophosphate binding"/>
    <property type="evidence" value="ECO:0007669"/>
    <property type="project" value="InterPro"/>
</dbReference>
<evidence type="ECO:0000313" key="19">
    <source>
        <dbReference type="Proteomes" id="UP000076925"/>
    </source>
</evidence>
<evidence type="ECO:0000256" key="5">
    <source>
        <dbReference type="ARBA" id="ARBA00007812"/>
    </source>
</evidence>
<comment type="similarity">
    <text evidence="5 14">Belongs to the TPP enzyme family.</text>
</comment>
<comment type="caution">
    <text evidence="18">The sequence shown here is derived from an EMBL/GenBank/DDBJ whole genome shotgun (WGS) entry which is preliminary data.</text>
</comment>
<feature type="binding site" evidence="13">
    <location>
        <position position="449"/>
    </location>
    <ligand>
        <name>Mg(2+)</name>
        <dbReference type="ChEBI" id="CHEBI:18420"/>
    </ligand>
</feature>
<keyword evidence="18" id="KW-0670">Pyruvate</keyword>
<comment type="cofactor">
    <cofactor evidence="2">
        <name>a metal cation</name>
        <dbReference type="ChEBI" id="CHEBI:25213"/>
    </cofactor>
</comment>
<dbReference type="InterPro" id="IPR047214">
    <property type="entry name" value="TPP_PDC_IPDC"/>
</dbReference>
<dbReference type="CDD" id="cd07038">
    <property type="entry name" value="TPP_PYR_PDC_IPDC_like"/>
    <property type="match status" value="1"/>
</dbReference>
<dbReference type="CDD" id="cd02005">
    <property type="entry name" value="TPP_PDC_IPDC"/>
    <property type="match status" value="1"/>
</dbReference>
<name>A0A139WSL3_9CYAN</name>
<evidence type="ECO:0000259" key="16">
    <source>
        <dbReference type="Pfam" id="PF02775"/>
    </source>
</evidence>
<evidence type="ECO:0000256" key="8">
    <source>
        <dbReference type="ARBA" id="ARBA00022723"/>
    </source>
</evidence>
<keyword evidence="9" id="KW-0210">Decarboxylase</keyword>
<protein>
    <recommendedName>
        <fullName evidence="7">Alpha-keto-acid decarboxylase</fullName>
        <ecNumber evidence="6">4.1.1.1</ecNumber>
    </recommendedName>
</protein>
<evidence type="ECO:0000256" key="11">
    <source>
        <dbReference type="ARBA" id="ARBA00023052"/>
    </source>
</evidence>
<evidence type="ECO:0000256" key="1">
    <source>
        <dbReference type="ARBA" id="ARBA00001041"/>
    </source>
</evidence>
<dbReference type="PIRSF" id="PIRSF036565">
    <property type="entry name" value="Pyruvt_ip_decrb"/>
    <property type="match status" value="1"/>
</dbReference>
<feature type="domain" description="Thiamine pyrophosphate enzyme TPP-binding" evidence="16">
    <location>
        <begin position="398"/>
        <end position="541"/>
    </location>
</feature>
<dbReference type="Gene3D" id="3.40.50.970">
    <property type="match status" value="2"/>
</dbReference>
<keyword evidence="8 13" id="KW-0479">Metal-binding</keyword>
<dbReference type="RefSeq" id="WP_017749641.1">
    <property type="nucleotide sequence ID" value="NZ_KQ976354.1"/>
</dbReference>
<feature type="domain" description="Thiamine pyrophosphate enzyme N-terminal TPP-binding" evidence="17">
    <location>
        <begin position="5"/>
        <end position="110"/>
    </location>
</feature>
<dbReference type="SUPFAM" id="SSF52518">
    <property type="entry name" value="Thiamin diphosphate-binding fold (THDP-binding)"/>
    <property type="match status" value="2"/>
</dbReference>
<evidence type="ECO:0000256" key="14">
    <source>
        <dbReference type="RuleBase" id="RU362132"/>
    </source>
</evidence>
<evidence type="ECO:0000259" key="15">
    <source>
        <dbReference type="Pfam" id="PF00205"/>
    </source>
</evidence>
<dbReference type="STRING" id="128403.WA1_06230"/>
<dbReference type="PANTHER" id="PTHR43452">
    <property type="entry name" value="PYRUVATE DECARBOXYLASE"/>
    <property type="match status" value="1"/>
</dbReference>
<feature type="binding site" evidence="13">
    <location>
        <position position="476"/>
    </location>
    <ligand>
        <name>Mg(2+)</name>
        <dbReference type="ChEBI" id="CHEBI:18420"/>
    </ligand>
</feature>
<keyword evidence="19" id="KW-1185">Reference proteome</keyword>
<keyword evidence="12" id="KW-0456">Lyase</keyword>
<gene>
    <name evidence="18" type="ORF">WA1_06230</name>
</gene>
<comment type="catalytic activity">
    <reaction evidence="1">
        <text>a 2-oxocarboxylate + H(+) = an aldehyde + CO2</text>
        <dbReference type="Rhea" id="RHEA:11628"/>
        <dbReference type="ChEBI" id="CHEBI:15378"/>
        <dbReference type="ChEBI" id="CHEBI:16526"/>
        <dbReference type="ChEBI" id="CHEBI:17478"/>
        <dbReference type="ChEBI" id="CHEBI:35179"/>
        <dbReference type="EC" id="4.1.1.1"/>
    </reaction>
</comment>
<feature type="binding site" evidence="13">
    <location>
        <position position="478"/>
    </location>
    <ligand>
        <name>Mg(2+)</name>
        <dbReference type="ChEBI" id="CHEBI:18420"/>
    </ligand>
</feature>
<evidence type="ECO:0000256" key="2">
    <source>
        <dbReference type="ARBA" id="ARBA00001920"/>
    </source>
</evidence>
<dbReference type="Proteomes" id="UP000076925">
    <property type="component" value="Unassembled WGS sequence"/>
</dbReference>
<accession>A0A139WSL3</accession>
<comment type="cofactor">
    <cofactor evidence="3">
        <name>thiamine diphosphate</name>
        <dbReference type="ChEBI" id="CHEBI:58937"/>
    </cofactor>
</comment>
<keyword evidence="11 14" id="KW-0786">Thiamine pyrophosphate</keyword>
<feature type="domain" description="Thiamine pyrophosphate enzyme central" evidence="15">
    <location>
        <begin position="198"/>
        <end position="323"/>
    </location>
</feature>
<organism evidence="18 19">
    <name type="scientific">Scytonema hofmannii PCC 7110</name>
    <dbReference type="NCBI Taxonomy" id="128403"/>
    <lineage>
        <taxon>Bacteria</taxon>
        <taxon>Bacillati</taxon>
        <taxon>Cyanobacteriota</taxon>
        <taxon>Cyanophyceae</taxon>
        <taxon>Nostocales</taxon>
        <taxon>Scytonemataceae</taxon>
        <taxon>Scytonema</taxon>
    </lineage>
</organism>
<dbReference type="InterPro" id="IPR029035">
    <property type="entry name" value="DHS-like_NAD/FAD-binding_dom"/>
</dbReference>
<comment type="function">
    <text evidence="4">Decarboxylates branched-chain and aromatic alpha-keto acids to aldehydes.</text>
</comment>
<dbReference type="Gene3D" id="3.40.50.1220">
    <property type="entry name" value="TPP-binding domain"/>
    <property type="match status" value="1"/>
</dbReference>
<dbReference type="GO" id="GO:0004737">
    <property type="term" value="F:pyruvate decarboxylase activity"/>
    <property type="evidence" value="ECO:0007669"/>
    <property type="project" value="UniProtKB-EC"/>
</dbReference>
<evidence type="ECO:0000313" key="18">
    <source>
        <dbReference type="EMBL" id="KYC35420.1"/>
    </source>
</evidence>
<dbReference type="OrthoDB" id="4494979at2"/>
<comment type="cofactor">
    <cofactor evidence="13">
        <name>Mg(2+)</name>
        <dbReference type="ChEBI" id="CHEBI:18420"/>
    </cofactor>
    <text evidence="13">Binds 1 Mg(2+) per subunit.</text>
</comment>
<dbReference type="PANTHER" id="PTHR43452:SF30">
    <property type="entry name" value="PYRUVATE DECARBOXYLASE ISOZYME 1-RELATED"/>
    <property type="match status" value="1"/>
</dbReference>
<dbReference type="InterPro" id="IPR047213">
    <property type="entry name" value="TPP_PYR_PDC_IPDC-like"/>
</dbReference>
<dbReference type="GO" id="GO:0005829">
    <property type="term" value="C:cytosol"/>
    <property type="evidence" value="ECO:0007669"/>
    <property type="project" value="TreeGrafter"/>
</dbReference>
<dbReference type="Pfam" id="PF00205">
    <property type="entry name" value="TPP_enzyme_M"/>
    <property type="match status" value="1"/>
</dbReference>
<evidence type="ECO:0000256" key="3">
    <source>
        <dbReference type="ARBA" id="ARBA00001964"/>
    </source>
</evidence>
<dbReference type="AlphaFoldDB" id="A0A139WSL3"/>
<evidence type="ECO:0000256" key="12">
    <source>
        <dbReference type="ARBA" id="ARBA00023239"/>
    </source>
</evidence>
<evidence type="ECO:0000256" key="7">
    <source>
        <dbReference type="ARBA" id="ARBA00020054"/>
    </source>
</evidence>
<dbReference type="InterPro" id="IPR012001">
    <property type="entry name" value="Thiamin_PyroP_enz_TPP-bd_dom"/>
</dbReference>
<dbReference type="FunFam" id="3.40.50.970:FF:000024">
    <property type="entry name" value="Pyruvate decarboxylase isozyme"/>
    <property type="match status" value="1"/>
</dbReference>
<reference evidence="18 19" key="1">
    <citation type="journal article" date="2013" name="Genome Biol. Evol.">
        <title>Genomes of Stigonematalean cyanobacteria (subsection V) and the evolution of oxygenic photosynthesis from prokaryotes to plastids.</title>
        <authorList>
            <person name="Dagan T."/>
            <person name="Roettger M."/>
            <person name="Stucken K."/>
            <person name="Landan G."/>
            <person name="Koch R."/>
            <person name="Major P."/>
            <person name="Gould S.B."/>
            <person name="Goremykin V.V."/>
            <person name="Rippka R."/>
            <person name="Tandeau de Marsac N."/>
            <person name="Gugger M."/>
            <person name="Lockhart P.J."/>
            <person name="Allen J.F."/>
            <person name="Brune I."/>
            <person name="Maus I."/>
            <person name="Puhler A."/>
            <person name="Martin W.F."/>
        </authorList>
    </citation>
    <scope>NUCLEOTIDE SEQUENCE [LARGE SCALE GENOMIC DNA]</scope>
    <source>
        <strain evidence="18 19">PCC 7110</strain>
    </source>
</reference>
<sequence length="558" mass="61603">MTNFTVGDYLVLRLKQIGVKHIFGVAGDYNMEFLDHIVNQSGIELVTTCNELNASYAADGYGRINGIAAVVTTFGVGELSAINGIAGAYAEHVPVVAMTGAPSTKIQSQRSLVHHTLGTGDFSIFAQMYEKVTAAQAYLTVENATAEIDRVLGVCLLKKLPVYISLPMDVALTEVTAQSDPFIPPVFKSDRATLAEAIDASVTMLEKAVKPVILADVGVDRYRLHEELRSLLATTGYPYATMTMGKGLLEETHPQFIGIYNGAISDDYVRRRIEEADCVLSIGVLMTDFNTGKFSAQLDPGRTIEVHGQYLKIKRAMYNNVAMQDFLPALSKRLLKRNAETLDLKPKKENLDTGFTTPFQPNSTAAITQQRFWYRFAQFLQEDDIVVAETGTSLFGSAVIPLPKGTTFVGQVLWGSIGYSVGSALGCALAKPTEGIAAPQRRSILLVGDGSFQMTAQELSTMLRYDLKPIIFLINNDGYTIERDIHGERMLYNEIQPWKYHKLHEVFGNNGWSAKVGTESELELALQQVEQNRDKLAFIEVVMDKMDNPEILLKMLQK</sequence>
<dbReference type="SUPFAM" id="SSF52467">
    <property type="entry name" value="DHS-like NAD/FAD-binding domain"/>
    <property type="match status" value="1"/>
</dbReference>
<dbReference type="InterPro" id="IPR012110">
    <property type="entry name" value="PDC/IPDC-like"/>
</dbReference>
<dbReference type="InterPro" id="IPR029061">
    <property type="entry name" value="THDP-binding"/>
</dbReference>
<dbReference type="InterPro" id="IPR012000">
    <property type="entry name" value="Thiamin_PyroP_enz_cen_dom"/>
</dbReference>
<evidence type="ECO:0000259" key="17">
    <source>
        <dbReference type="Pfam" id="PF02776"/>
    </source>
</evidence>
<evidence type="ECO:0000256" key="6">
    <source>
        <dbReference type="ARBA" id="ARBA00013202"/>
    </source>
</evidence>
<dbReference type="InterPro" id="IPR011766">
    <property type="entry name" value="TPP_enzyme_TPP-bd"/>
</dbReference>
<dbReference type="EC" id="4.1.1.1" evidence="6"/>
<evidence type="ECO:0000256" key="4">
    <source>
        <dbReference type="ARBA" id="ARBA00002938"/>
    </source>
</evidence>
<evidence type="ECO:0000256" key="9">
    <source>
        <dbReference type="ARBA" id="ARBA00022793"/>
    </source>
</evidence>
<dbReference type="FunFam" id="3.40.50.1220:FF:000009">
    <property type="entry name" value="Pyruvate decarboxylase 1"/>
    <property type="match status" value="1"/>
</dbReference>
<dbReference type="Pfam" id="PF02776">
    <property type="entry name" value="TPP_enzyme_N"/>
    <property type="match status" value="1"/>
</dbReference>
<proteinExistence type="inferred from homology"/>
<evidence type="ECO:0000256" key="13">
    <source>
        <dbReference type="PIRSR" id="PIRSR036565-2"/>
    </source>
</evidence>
<dbReference type="Pfam" id="PF02775">
    <property type="entry name" value="TPP_enzyme_C"/>
    <property type="match status" value="1"/>
</dbReference>
<dbReference type="GO" id="GO:0000949">
    <property type="term" value="P:aromatic amino acid family catabolic process to alcohol via Ehrlich pathway"/>
    <property type="evidence" value="ECO:0007669"/>
    <property type="project" value="TreeGrafter"/>
</dbReference>